<sequence>MKRIPAPKKTGNPAVERITVIKTSSDAKFKERTNVIKNDDFNNFLNEINSKLLEIITETLPDELLDMPYKEFLTEVLGGKIDNTSAFKGNNTLYDFELVRSQIIDGTATPNTAACYKQIKEALKNK</sequence>
<proteinExistence type="predicted"/>
<organism evidence="1 2">
    <name type="scientific">Rhabditophanes sp. KR3021</name>
    <dbReference type="NCBI Taxonomy" id="114890"/>
    <lineage>
        <taxon>Eukaryota</taxon>
        <taxon>Metazoa</taxon>
        <taxon>Ecdysozoa</taxon>
        <taxon>Nematoda</taxon>
        <taxon>Chromadorea</taxon>
        <taxon>Rhabditida</taxon>
        <taxon>Tylenchina</taxon>
        <taxon>Panagrolaimomorpha</taxon>
        <taxon>Strongyloidoidea</taxon>
        <taxon>Alloionematidae</taxon>
        <taxon>Rhabditophanes</taxon>
    </lineage>
</organism>
<protein>
    <submittedName>
        <fullName evidence="2">Structural protein</fullName>
    </submittedName>
</protein>
<reference evidence="2" key="1">
    <citation type="submission" date="2016-11" db="UniProtKB">
        <authorList>
            <consortium name="WormBaseParasite"/>
        </authorList>
    </citation>
    <scope>IDENTIFICATION</scope>
    <source>
        <strain evidence="2">KR3021</strain>
    </source>
</reference>
<name>A0AC35UCM4_9BILA</name>
<dbReference type="WBParaSite" id="RSKR_0001008200.1">
    <property type="protein sequence ID" value="RSKR_0001008200.1"/>
    <property type="gene ID" value="RSKR_0001008200"/>
</dbReference>
<evidence type="ECO:0000313" key="1">
    <source>
        <dbReference type="Proteomes" id="UP000095286"/>
    </source>
</evidence>
<accession>A0AC35UCM4</accession>
<evidence type="ECO:0000313" key="2">
    <source>
        <dbReference type="WBParaSite" id="RSKR_0001008200.1"/>
    </source>
</evidence>
<dbReference type="Proteomes" id="UP000095286">
    <property type="component" value="Unplaced"/>
</dbReference>